<dbReference type="AlphaFoldDB" id="A0A327NTX7"/>
<evidence type="ECO:0000313" key="4">
    <source>
        <dbReference type="EMBL" id="RAI78023.1"/>
    </source>
</evidence>
<dbReference type="GO" id="GO:0045454">
    <property type="term" value="P:cell redox homeostasis"/>
    <property type="evidence" value="ECO:0007669"/>
    <property type="project" value="TreeGrafter"/>
</dbReference>
<dbReference type="SUPFAM" id="SSF52821">
    <property type="entry name" value="Rhodanese/Cell cycle control phosphatase"/>
    <property type="match status" value="1"/>
</dbReference>
<dbReference type="Pfam" id="PF00581">
    <property type="entry name" value="Rhodanese"/>
    <property type="match status" value="1"/>
</dbReference>
<accession>A0A327NTX7</accession>
<sequence length="237" mass="25791">MKKQLTFIFVLLGFASAAIAQTEKPEGLLPVDQFASKLKAQAIPQLIDARSAEEFALNHIPDAVNFNLQTEGYETLVKGISKSKPVFVYSIANGRSVALAKDLRSKGFNEVYVLDSGIGAWTGAGNPLYTTAKKGLTLAEYNSILTSNKLVLVDIGSKYCGSCKKVKPILETLRKEHGDALKIIEIELEESPSLIASLKTVSSFPYLILYKQGEIVLKRPGLSELKAELDTKLVASK</sequence>
<name>A0A327NTX7_9BACT</name>
<feature type="signal peptide" evidence="1">
    <location>
        <begin position="1"/>
        <end position="20"/>
    </location>
</feature>
<dbReference type="GO" id="GO:0005829">
    <property type="term" value="C:cytosol"/>
    <property type="evidence" value="ECO:0007669"/>
    <property type="project" value="TreeGrafter"/>
</dbReference>
<organism evidence="4 5">
    <name type="scientific">Spirosoma telluris</name>
    <dbReference type="NCBI Taxonomy" id="2183553"/>
    <lineage>
        <taxon>Bacteria</taxon>
        <taxon>Pseudomonadati</taxon>
        <taxon>Bacteroidota</taxon>
        <taxon>Cytophagia</taxon>
        <taxon>Cytophagales</taxon>
        <taxon>Cytophagaceae</taxon>
        <taxon>Spirosoma</taxon>
    </lineage>
</organism>
<dbReference type="RefSeq" id="WP_111349309.1">
    <property type="nucleotide sequence ID" value="NZ_QLII01000001.1"/>
</dbReference>
<feature type="domain" description="Rhodanese" evidence="2">
    <location>
        <begin position="45"/>
        <end position="130"/>
    </location>
</feature>
<evidence type="ECO:0000313" key="5">
    <source>
        <dbReference type="Proteomes" id="UP000249016"/>
    </source>
</evidence>
<protein>
    <submittedName>
        <fullName evidence="4">Sulfurtransferase</fullName>
    </submittedName>
</protein>
<dbReference type="CDD" id="cd00158">
    <property type="entry name" value="RHOD"/>
    <property type="match status" value="1"/>
</dbReference>
<dbReference type="Proteomes" id="UP000249016">
    <property type="component" value="Unassembled WGS sequence"/>
</dbReference>
<dbReference type="Gene3D" id="3.40.30.10">
    <property type="entry name" value="Glutaredoxin"/>
    <property type="match status" value="1"/>
</dbReference>
<dbReference type="EMBL" id="QLII01000001">
    <property type="protein sequence ID" value="RAI78023.1"/>
    <property type="molecule type" value="Genomic_DNA"/>
</dbReference>
<dbReference type="SUPFAM" id="SSF52833">
    <property type="entry name" value="Thioredoxin-like"/>
    <property type="match status" value="1"/>
</dbReference>
<dbReference type="GO" id="GO:0016740">
    <property type="term" value="F:transferase activity"/>
    <property type="evidence" value="ECO:0007669"/>
    <property type="project" value="UniProtKB-KW"/>
</dbReference>
<evidence type="ECO:0000259" key="3">
    <source>
        <dbReference type="PROSITE" id="PS51352"/>
    </source>
</evidence>
<dbReference type="PANTHER" id="PTHR45663">
    <property type="entry name" value="GEO12009P1"/>
    <property type="match status" value="1"/>
</dbReference>
<dbReference type="InterPro" id="IPR013766">
    <property type="entry name" value="Thioredoxin_domain"/>
</dbReference>
<dbReference type="SMART" id="SM00450">
    <property type="entry name" value="RHOD"/>
    <property type="match status" value="1"/>
</dbReference>
<dbReference type="CDD" id="cd02947">
    <property type="entry name" value="TRX_family"/>
    <property type="match status" value="1"/>
</dbReference>
<reference evidence="4 5" key="1">
    <citation type="submission" date="2018-06" db="EMBL/GenBank/DDBJ databases">
        <title>Spirosoma sp. HMF3257 Genome sequencing and assembly.</title>
        <authorList>
            <person name="Kang H."/>
            <person name="Cha I."/>
            <person name="Kim H."/>
            <person name="Kang J."/>
            <person name="Joh K."/>
        </authorList>
    </citation>
    <scope>NUCLEOTIDE SEQUENCE [LARGE SCALE GENOMIC DNA]</scope>
    <source>
        <strain evidence="4 5">HMF3257</strain>
    </source>
</reference>
<dbReference type="PANTHER" id="PTHR45663:SF11">
    <property type="entry name" value="GEO12009P1"/>
    <property type="match status" value="1"/>
</dbReference>
<proteinExistence type="predicted"/>
<evidence type="ECO:0000256" key="1">
    <source>
        <dbReference type="SAM" id="SignalP"/>
    </source>
</evidence>
<dbReference type="PROSITE" id="PS51352">
    <property type="entry name" value="THIOREDOXIN_2"/>
    <property type="match status" value="1"/>
</dbReference>
<evidence type="ECO:0000259" key="2">
    <source>
        <dbReference type="PROSITE" id="PS50206"/>
    </source>
</evidence>
<dbReference type="InterPro" id="IPR036249">
    <property type="entry name" value="Thioredoxin-like_sf"/>
</dbReference>
<dbReference type="GO" id="GO:0015035">
    <property type="term" value="F:protein-disulfide reductase activity"/>
    <property type="evidence" value="ECO:0007669"/>
    <property type="project" value="TreeGrafter"/>
</dbReference>
<comment type="caution">
    <text evidence="4">The sequence shown here is derived from an EMBL/GenBank/DDBJ whole genome shotgun (WGS) entry which is preliminary data.</text>
</comment>
<keyword evidence="4" id="KW-0808">Transferase</keyword>
<keyword evidence="1" id="KW-0732">Signal</keyword>
<feature type="chain" id="PRO_5016245588" evidence="1">
    <location>
        <begin position="21"/>
        <end position="237"/>
    </location>
</feature>
<dbReference type="PROSITE" id="PS50206">
    <property type="entry name" value="RHODANESE_3"/>
    <property type="match status" value="1"/>
</dbReference>
<dbReference type="OrthoDB" id="9808735at2"/>
<feature type="domain" description="Thioredoxin" evidence="3">
    <location>
        <begin position="78"/>
        <end position="237"/>
    </location>
</feature>
<dbReference type="InterPro" id="IPR036873">
    <property type="entry name" value="Rhodanese-like_dom_sf"/>
</dbReference>
<dbReference type="InterPro" id="IPR001763">
    <property type="entry name" value="Rhodanese-like_dom"/>
</dbReference>
<dbReference type="Pfam" id="PF00085">
    <property type="entry name" value="Thioredoxin"/>
    <property type="match status" value="1"/>
</dbReference>
<gene>
    <name evidence="4" type="ORF">HMF3257_35100</name>
</gene>
<dbReference type="Gene3D" id="3.40.250.10">
    <property type="entry name" value="Rhodanese-like domain"/>
    <property type="match status" value="1"/>
</dbReference>
<keyword evidence="5" id="KW-1185">Reference proteome</keyword>